<name>X6MAT6_RETFI</name>
<evidence type="ECO:0000256" key="1">
    <source>
        <dbReference type="SAM" id="Phobius"/>
    </source>
</evidence>
<keyword evidence="1" id="KW-1133">Transmembrane helix</keyword>
<dbReference type="EMBL" id="ASPP01022938">
    <property type="protein sequence ID" value="ETO10959.1"/>
    <property type="molecule type" value="Genomic_DNA"/>
</dbReference>
<keyword evidence="1" id="KW-0472">Membrane</keyword>
<comment type="caution">
    <text evidence="2">The sequence shown here is derived from an EMBL/GenBank/DDBJ whole genome shotgun (WGS) entry which is preliminary data.</text>
</comment>
<dbReference type="Proteomes" id="UP000023152">
    <property type="component" value="Unassembled WGS sequence"/>
</dbReference>
<sequence>MIMKNKKKFHRQRLFEFAKISKVKITITTISTISIVTIKLKITITIEIDITINISITISLSQSPVHKGNITTKQIQLIRQQYLNNLYLSVCDYYICLICLLFIFTEEIQANLEKWNIYFIMVLQKINEMCIEKSFNEIYMIVIKFFSFNWIWTIIPYSIEKFDPIDTKKEIDEVDALELLDILFFIFCYNHILIHSYLIQNK</sequence>
<keyword evidence="1" id="KW-0812">Transmembrane</keyword>
<feature type="transmembrane region" description="Helical" evidence="1">
    <location>
        <begin position="179"/>
        <end position="199"/>
    </location>
</feature>
<organism evidence="2 3">
    <name type="scientific">Reticulomyxa filosa</name>
    <dbReference type="NCBI Taxonomy" id="46433"/>
    <lineage>
        <taxon>Eukaryota</taxon>
        <taxon>Sar</taxon>
        <taxon>Rhizaria</taxon>
        <taxon>Retaria</taxon>
        <taxon>Foraminifera</taxon>
        <taxon>Monothalamids</taxon>
        <taxon>Reticulomyxidae</taxon>
        <taxon>Reticulomyxa</taxon>
    </lineage>
</organism>
<proteinExistence type="predicted"/>
<gene>
    <name evidence="2" type="ORF">RFI_26417</name>
</gene>
<protein>
    <recommendedName>
        <fullName evidence="4">Transmembrane protein</fullName>
    </recommendedName>
</protein>
<accession>X6MAT6</accession>
<keyword evidence="3" id="KW-1185">Reference proteome</keyword>
<evidence type="ECO:0008006" key="4">
    <source>
        <dbReference type="Google" id="ProtNLM"/>
    </source>
</evidence>
<evidence type="ECO:0000313" key="3">
    <source>
        <dbReference type="Proteomes" id="UP000023152"/>
    </source>
</evidence>
<evidence type="ECO:0000313" key="2">
    <source>
        <dbReference type="EMBL" id="ETO10959.1"/>
    </source>
</evidence>
<reference evidence="2 3" key="1">
    <citation type="journal article" date="2013" name="Curr. Biol.">
        <title>The Genome of the Foraminiferan Reticulomyxa filosa.</title>
        <authorList>
            <person name="Glockner G."/>
            <person name="Hulsmann N."/>
            <person name="Schleicher M."/>
            <person name="Noegel A.A."/>
            <person name="Eichinger L."/>
            <person name="Gallinger C."/>
            <person name="Pawlowski J."/>
            <person name="Sierra R."/>
            <person name="Euteneuer U."/>
            <person name="Pillet L."/>
            <person name="Moustafa A."/>
            <person name="Platzer M."/>
            <person name="Groth M."/>
            <person name="Szafranski K."/>
            <person name="Schliwa M."/>
        </authorList>
    </citation>
    <scope>NUCLEOTIDE SEQUENCE [LARGE SCALE GENOMIC DNA]</scope>
</reference>
<feature type="transmembrane region" description="Helical" evidence="1">
    <location>
        <begin position="82"/>
        <end position="103"/>
    </location>
</feature>
<dbReference type="AlphaFoldDB" id="X6MAT6"/>